<reference evidence="1" key="1">
    <citation type="submission" date="2020-05" db="EMBL/GenBank/DDBJ databases">
        <title>Large-scale comparative analyses of tick genomes elucidate their genetic diversity and vector capacities.</title>
        <authorList>
            <person name="Jia N."/>
            <person name="Wang J."/>
            <person name="Shi W."/>
            <person name="Du L."/>
            <person name="Sun Y."/>
            <person name="Zhan W."/>
            <person name="Jiang J."/>
            <person name="Wang Q."/>
            <person name="Zhang B."/>
            <person name="Ji P."/>
            <person name="Sakyi L.B."/>
            <person name="Cui X."/>
            <person name="Yuan T."/>
            <person name="Jiang B."/>
            <person name="Yang W."/>
            <person name="Lam T.T.-Y."/>
            <person name="Chang Q."/>
            <person name="Ding S."/>
            <person name="Wang X."/>
            <person name="Zhu J."/>
            <person name="Ruan X."/>
            <person name="Zhao L."/>
            <person name="Wei J."/>
            <person name="Que T."/>
            <person name="Du C."/>
            <person name="Cheng J."/>
            <person name="Dai P."/>
            <person name="Han X."/>
            <person name="Huang E."/>
            <person name="Gao Y."/>
            <person name="Liu J."/>
            <person name="Shao H."/>
            <person name="Ye R."/>
            <person name="Li L."/>
            <person name="Wei W."/>
            <person name="Wang X."/>
            <person name="Wang C."/>
            <person name="Yang T."/>
            <person name="Huo Q."/>
            <person name="Li W."/>
            <person name="Guo W."/>
            <person name="Chen H."/>
            <person name="Zhou L."/>
            <person name="Ni X."/>
            <person name="Tian J."/>
            <person name="Zhou Y."/>
            <person name="Sheng Y."/>
            <person name="Liu T."/>
            <person name="Pan Y."/>
            <person name="Xia L."/>
            <person name="Li J."/>
            <person name="Zhao F."/>
            <person name="Cao W."/>
        </authorList>
    </citation>
    <scope>NUCLEOTIDE SEQUENCE</scope>
    <source>
        <strain evidence="1">Hyas-2018</strain>
    </source>
</reference>
<organism evidence="1 2">
    <name type="scientific">Hyalomma asiaticum</name>
    <name type="common">Tick</name>
    <dbReference type="NCBI Taxonomy" id="266040"/>
    <lineage>
        <taxon>Eukaryota</taxon>
        <taxon>Metazoa</taxon>
        <taxon>Ecdysozoa</taxon>
        <taxon>Arthropoda</taxon>
        <taxon>Chelicerata</taxon>
        <taxon>Arachnida</taxon>
        <taxon>Acari</taxon>
        <taxon>Parasitiformes</taxon>
        <taxon>Ixodida</taxon>
        <taxon>Ixodoidea</taxon>
        <taxon>Ixodidae</taxon>
        <taxon>Hyalomminae</taxon>
        <taxon>Hyalomma</taxon>
    </lineage>
</organism>
<comment type="caution">
    <text evidence="1">The sequence shown here is derived from an EMBL/GenBank/DDBJ whole genome shotgun (WGS) entry which is preliminary data.</text>
</comment>
<evidence type="ECO:0000313" key="1">
    <source>
        <dbReference type="EMBL" id="KAH6934920.1"/>
    </source>
</evidence>
<dbReference type="EMBL" id="CM023483">
    <property type="protein sequence ID" value="KAH6934920.1"/>
    <property type="molecule type" value="Genomic_DNA"/>
</dbReference>
<sequence>MPLTARGAAGNALRGRRVETRGLFIGAHVAGSQLSYYKHAHTELFNVGWAWLVGPGFVQQILELDKIVSH</sequence>
<protein>
    <submittedName>
        <fullName evidence="1">Uncharacterized protein</fullName>
    </submittedName>
</protein>
<accession>A0ACB7SJV5</accession>
<gene>
    <name evidence="1" type="ORF">HPB50_002034</name>
</gene>
<keyword evidence="2" id="KW-1185">Reference proteome</keyword>
<name>A0ACB7SJV5_HYAAI</name>
<evidence type="ECO:0000313" key="2">
    <source>
        <dbReference type="Proteomes" id="UP000821845"/>
    </source>
</evidence>
<proteinExistence type="predicted"/>
<dbReference type="Proteomes" id="UP000821845">
    <property type="component" value="Chromosome 3"/>
</dbReference>